<dbReference type="RefSeq" id="WP_052453422.1">
    <property type="nucleotide sequence ID" value="NZ_CP004393.1"/>
</dbReference>
<dbReference type="Proteomes" id="UP000031521">
    <property type="component" value="Chromosome"/>
</dbReference>
<dbReference type="PANTHER" id="PTHR11360:SF308">
    <property type="entry name" value="BLL3089 PROTEIN"/>
    <property type="match status" value="1"/>
</dbReference>
<dbReference type="InterPro" id="IPR036259">
    <property type="entry name" value="MFS_trans_sf"/>
</dbReference>
<keyword evidence="1 4" id="KW-0812">Transmembrane</keyword>
<keyword evidence="6" id="KW-1185">Reference proteome</keyword>
<feature type="transmembrane region" description="Helical" evidence="4">
    <location>
        <begin position="12"/>
        <end position="34"/>
    </location>
</feature>
<dbReference type="HOGENOM" id="CLU_001265_59_0_5"/>
<feature type="transmembrane region" description="Helical" evidence="4">
    <location>
        <begin position="204"/>
        <end position="226"/>
    </location>
</feature>
<dbReference type="Gene3D" id="1.20.1250.20">
    <property type="entry name" value="MFS general substrate transporter like domains"/>
    <property type="match status" value="1"/>
</dbReference>
<accession>A0A0B5DYH6</accession>
<protein>
    <submittedName>
        <fullName evidence="5">Major facilitator transporter</fullName>
    </submittedName>
</protein>
<dbReference type="PANTHER" id="PTHR11360">
    <property type="entry name" value="MONOCARBOXYLATE TRANSPORTER"/>
    <property type="match status" value="1"/>
</dbReference>
<evidence type="ECO:0000313" key="5">
    <source>
        <dbReference type="EMBL" id="AJE48503.1"/>
    </source>
</evidence>
<dbReference type="InterPro" id="IPR011701">
    <property type="entry name" value="MFS"/>
</dbReference>
<name>A0A0B5DYH6_9RHOB</name>
<feature type="transmembrane region" description="Helical" evidence="4">
    <location>
        <begin position="75"/>
        <end position="95"/>
    </location>
</feature>
<dbReference type="EMBL" id="CP004393">
    <property type="protein sequence ID" value="AJE48503.1"/>
    <property type="molecule type" value="Genomic_DNA"/>
</dbReference>
<proteinExistence type="predicted"/>
<dbReference type="SUPFAM" id="SSF103473">
    <property type="entry name" value="MFS general substrate transporter"/>
    <property type="match status" value="1"/>
</dbReference>
<evidence type="ECO:0000256" key="1">
    <source>
        <dbReference type="ARBA" id="ARBA00022692"/>
    </source>
</evidence>
<evidence type="ECO:0000256" key="3">
    <source>
        <dbReference type="ARBA" id="ARBA00023136"/>
    </source>
</evidence>
<dbReference type="AlphaFoldDB" id="A0A0B5DYH6"/>
<reference evidence="5 6" key="1">
    <citation type="journal article" date="2014" name="Int. J. Syst. Evol. Microbiol.">
        <title>Celeribacter indicus sp. nov., a polycyclic aromatic hydrocarbon-degrading bacterium from deep-sea sediment and reclassification of Huaishuia halophila as Celeribacter halophilus comb. nov.</title>
        <authorList>
            <person name="Lai Q."/>
            <person name="Cao J."/>
            <person name="Yuan J."/>
            <person name="Li F."/>
            <person name="Shao Z."/>
        </authorList>
    </citation>
    <scope>NUCLEOTIDE SEQUENCE [LARGE SCALE GENOMIC DNA]</scope>
    <source>
        <strain evidence="5">P73</strain>
    </source>
</reference>
<dbReference type="KEGG" id="cid:P73_3788"/>
<evidence type="ECO:0000256" key="2">
    <source>
        <dbReference type="ARBA" id="ARBA00022989"/>
    </source>
</evidence>
<dbReference type="STRING" id="1208324.P73_3788"/>
<evidence type="ECO:0000313" key="6">
    <source>
        <dbReference type="Proteomes" id="UP000031521"/>
    </source>
</evidence>
<feature type="transmembrane region" description="Helical" evidence="4">
    <location>
        <begin position="137"/>
        <end position="155"/>
    </location>
</feature>
<gene>
    <name evidence="5" type="ORF">P73_3788</name>
</gene>
<feature type="transmembrane region" description="Helical" evidence="4">
    <location>
        <begin position="337"/>
        <end position="356"/>
    </location>
</feature>
<organism evidence="5 6">
    <name type="scientific">Celeribacter indicus</name>
    <dbReference type="NCBI Taxonomy" id="1208324"/>
    <lineage>
        <taxon>Bacteria</taxon>
        <taxon>Pseudomonadati</taxon>
        <taxon>Pseudomonadota</taxon>
        <taxon>Alphaproteobacteria</taxon>
        <taxon>Rhodobacterales</taxon>
        <taxon>Roseobacteraceae</taxon>
        <taxon>Celeribacter</taxon>
    </lineage>
</organism>
<feature type="transmembrane region" description="Helical" evidence="4">
    <location>
        <begin position="101"/>
        <end position="125"/>
    </location>
</feature>
<keyword evidence="2 4" id="KW-1133">Transmembrane helix</keyword>
<sequence length="396" mass="41565">MIPPRTKVVSSLGIIQIFAWGSSYYLLAPLAGAIAEDTGWGHALISAGASVALLMSGLAAPKIGRWIGRSGGRTTLCLGTAFMAIGLFLLSMAHAPWVYLLAWSVLGCGMAAGLYDAAFSVLGAAYGRDARSAITQLTLWGGFASTVCWPLSAWLVEGIGWRTTCLVYAGIHIFGTLPLCWWALPRTSAAWGSRQSDRTRQPHVAARAVDMRFFCIAIAGVALTLLATIWSIHMVTILTVGGYTTAAAIAVGTLIGPSQVGARVIEMMGGGRHHPIWTMIAATMLVFAGFLGLHLGLPAAAALVAYGAGNGLWSIARGALPLALYGPDQYAALMGRLARPMLLAGAAAPTLGALLIDKVGAETTMVLLAASAILPFSMAFLIHLDLMRERRSTEFP</sequence>
<evidence type="ECO:0000256" key="4">
    <source>
        <dbReference type="SAM" id="Phobius"/>
    </source>
</evidence>
<feature type="transmembrane region" description="Helical" evidence="4">
    <location>
        <begin position="368"/>
        <end position="386"/>
    </location>
</feature>
<dbReference type="OrthoDB" id="7200137at2"/>
<dbReference type="GO" id="GO:0022857">
    <property type="term" value="F:transmembrane transporter activity"/>
    <property type="evidence" value="ECO:0007669"/>
    <property type="project" value="InterPro"/>
</dbReference>
<feature type="transmembrane region" description="Helical" evidence="4">
    <location>
        <begin position="276"/>
        <end position="297"/>
    </location>
</feature>
<feature type="transmembrane region" description="Helical" evidence="4">
    <location>
        <begin position="303"/>
        <end position="325"/>
    </location>
</feature>
<feature type="transmembrane region" description="Helical" evidence="4">
    <location>
        <begin position="161"/>
        <end position="184"/>
    </location>
</feature>
<feature type="transmembrane region" description="Helical" evidence="4">
    <location>
        <begin position="40"/>
        <end position="63"/>
    </location>
</feature>
<keyword evidence="3 4" id="KW-0472">Membrane</keyword>
<dbReference type="InterPro" id="IPR050327">
    <property type="entry name" value="Proton-linked_MCT"/>
</dbReference>
<feature type="transmembrane region" description="Helical" evidence="4">
    <location>
        <begin position="232"/>
        <end position="255"/>
    </location>
</feature>
<dbReference type="Pfam" id="PF07690">
    <property type="entry name" value="MFS_1"/>
    <property type="match status" value="1"/>
</dbReference>